<dbReference type="RefSeq" id="WP_235057513.1">
    <property type="nucleotide sequence ID" value="NZ_JAKFHA010000038.1"/>
</dbReference>
<evidence type="ECO:0000313" key="5">
    <source>
        <dbReference type="EMBL" id="MCF2532740.1"/>
    </source>
</evidence>
<dbReference type="Pfam" id="PF07859">
    <property type="entry name" value="Abhydrolase_3"/>
    <property type="match status" value="1"/>
</dbReference>
<organism evidence="5 6">
    <name type="scientific">Yinghuangia soli</name>
    <dbReference type="NCBI Taxonomy" id="2908204"/>
    <lineage>
        <taxon>Bacteria</taxon>
        <taxon>Bacillati</taxon>
        <taxon>Actinomycetota</taxon>
        <taxon>Actinomycetes</taxon>
        <taxon>Kitasatosporales</taxon>
        <taxon>Streptomycetaceae</taxon>
        <taxon>Yinghuangia</taxon>
    </lineage>
</organism>
<dbReference type="GO" id="GO:0004806">
    <property type="term" value="F:triacylglycerol lipase activity"/>
    <property type="evidence" value="ECO:0007669"/>
    <property type="project" value="TreeGrafter"/>
</dbReference>
<protein>
    <submittedName>
        <fullName evidence="5">Alpha/beta hydrolase</fullName>
    </submittedName>
</protein>
<gene>
    <name evidence="5" type="ORF">LZ495_36785</name>
</gene>
<keyword evidence="2 5" id="KW-0378">Hydrolase</keyword>
<reference evidence="5" key="1">
    <citation type="submission" date="2022-01" db="EMBL/GenBank/DDBJ databases">
        <title>Genome-Based Taxonomic Classification of the Phylum Actinobacteria.</title>
        <authorList>
            <person name="Gao Y."/>
        </authorList>
    </citation>
    <scope>NUCLEOTIDE SEQUENCE</scope>
    <source>
        <strain evidence="5">KLBMP 8922</strain>
    </source>
</reference>
<feature type="domain" description="Alpha/beta hydrolase fold-3" evidence="4">
    <location>
        <begin position="71"/>
        <end position="279"/>
    </location>
</feature>
<comment type="similarity">
    <text evidence="1">Belongs to the 'GDXG' lipolytic enzyme family.</text>
</comment>
<dbReference type="InterPro" id="IPR050300">
    <property type="entry name" value="GDXG_lipolytic_enzyme"/>
</dbReference>
<dbReference type="InterPro" id="IPR033140">
    <property type="entry name" value="Lipase_GDXG_put_SER_AS"/>
</dbReference>
<dbReference type="PROSITE" id="PS01174">
    <property type="entry name" value="LIPASE_GDXG_SER"/>
    <property type="match status" value="1"/>
</dbReference>
<proteinExistence type="inferred from homology"/>
<dbReference type="PANTHER" id="PTHR48081:SF30">
    <property type="entry name" value="ACETYL-HYDROLASE LIPR-RELATED"/>
    <property type="match status" value="1"/>
</dbReference>
<evidence type="ECO:0000259" key="4">
    <source>
        <dbReference type="Pfam" id="PF07859"/>
    </source>
</evidence>
<evidence type="ECO:0000256" key="3">
    <source>
        <dbReference type="PROSITE-ProRule" id="PRU10038"/>
    </source>
</evidence>
<dbReference type="AlphaFoldDB" id="A0AA41U4B9"/>
<accession>A0AA41U4B9</accession>
<dbReference type="InterPro" id="IPR029058">
    <property type="entry name" value="AB_hydrolase_fold"/>
</dbReference>
<evidence type="ECO:0000256" key="2">
    <source>
        <dbReference type="ARBA" id="ARBA00022801"/>
    </source>
</evidence>
<dbReference type="Proteomes" id="UP001165378">
    <property type="component" value="Unassembled WGS sequence"/>
</dbReference>
<name>A0AA41U4B9_9ACTN</name>
<sequence length="305" mass="32861">MPELTVPMARSLVRNTVRRFLHPRVPVAVQRALLELNPGVLPPGTHVLRRAPGGVPARRVSVGPTVPERTMLYLHGGAYVVGSSRSYLAWAAHLARATRSTVYVLDYRLAPEHPYPAALEDARAAWRAIAEDAQRAPDTPLVVAGDSAGGGLALTLALDLAAVPEALRSPAERRPDAAVLISPWLDPLRPWAYEPIYHQDPVLHTAWLSRCADMYAAGTDRETLAPARNADLSVLPPTIVQNGTDDLLAPEGAAFVERARAAGASVDHTEYPDLWHVFQVMAGVLPAADEALHDLAKSLDAILKS</sequence>
<keyword evidence="6" id="KW-1185">Reference proteome</keyword>
<dbReference type="PANTHER" id="PTHR48081">
    <property type="entry name" value="AB HYDROLASE SUPERFAMILY PROTEIN C4A8.06C"/>
    <property type="match status" value="1"/>
</dbReference>
<evidence type="ECO:0000256" key="1">
    <source>
        <dbReference type="ARBA" id="ARBA00010515"/>
    </source>
</evidence>
<evidence type="ECO:0000313" key="6">
    <source>
        <dbReference type="Proteomes" id="UP001165378"/>
    </source>
</evidence>
<dbReference type="Gene3D" id="3.40.50.1820">
    <property type="entry name" value="alpha/beta hydrolase"/>
    <property type="match status" value="1"/>
</dbReference>
<feature type="active site" evidence="3">
    <location>
        <position position="147"/>
    </location>
</feature>
<dbReference type="SUPFAM" id="SSF53474">
    <property type="entry name" value="alpha/beta-Hydrolases"/>
    <property type="match status" value="1"/>
</dbReference>
<comment type="caution">
    <text evidence="5">The sequence shown here is derived from an EMBL/GenBank/DDBJ whole genome shotgun (WGS) entry which is preliminary data.</text>
</comment>
<dbReference type="EMBL" id="JAKFHA010000038">
    <property type="protein sequence ID" value="MCF2532740.1"/>
    <property type="molecule type" value="Genomic_DNA"/>
</dbReference>
<dbReference type="InterPro" id="IPR013094">
    <property type="entry name" value="AB_hydrolase_3"/>
</dbReference>